<reference evidence="2" key="1">
    <citation type="journal article" date="2022" name="Mol. Ecol. Resour.">
        <title>The genomes of chicory, endive, great burdock and yacon provide insights into Asteraceae palaeo-polyploidization history and plant inulin production.</title>
        <authorList>
            <person name="Fan W."/>
            <person name="Wang S."/>
            <person name="Wang H."/>
            <person name="Wang A."/>
            <person name="Jiang F."/>
            <person name="Liu H."/>
            <person name="Zhao H."/>
            <person name="Xu D."/>
            <person name="Zhang Y."/>
        </authorList>
    </citation>
    <scope>NUCLEOTIDE SEQUENCE [LARGE SCALE GENOMIC DNA]</scope>
    <source>
        <strain evidence="2">cv. Yunnan</strain>
    </source>
</reference>
<gene>
    <name evidence="1" type="ORF">L1987_05567</name>
</gene>
<evidence type="ECO:0000313" key="1">
    <source>
        <dbReference type="EMBL" id="KAI3824118.1"/>
    </source>
</evidence>
<keyword evidence="2" id="KW-1185">Reference proteome</keyword>
<proteinExistence type="predicted"/>
<organism evidence="1 2">
    <name type="scientific">Smallanthus sonchifolius</name>
    <dbReference type="NCBI Taxonomy" id="185202"/>
    <lineage>
        <taxon>Eukaryota</taxon>
        <taxon>Viridiplantae</taxon>
        <taxon>Streptophyta</taxon>
        <taxon>Embryophyta</taxon>
        <taxon>Tracheophyta</taxon>
        <taxon>Spermatophyta</taxon>
        <taxon>Magnoliopsida</taxon>
        <taxon>eudicotyledons</taxon>
        <taxon>Gunneridae</taxon>
        <taxon>Pentapetalae</taxon>
        <taxon>asterids</taxon>
        <taxon>campanulids</taxon>
        <taxon>Asterales</taxon>
        <taxon>Asteraceae</taxon>
        <taxon>Asteroideae</taxon>
        <taxon>Heliantheae alliance</taxon>
        <taxon>Millerieae</taxon>
        <taxon>Smallanthus</taxon>
    </lineage>
</organism>
<accession>A0ACB9JW00</accession>
<evidence type="ECO:0000313" key="2">
    <source>
        <dbReference type="Proteomes" id="UP001056120"/>
    </source>
</evidence>
<comment type="caution">
    <text evidence="1">The sequence shown here is derived from an EMBL/GenBank/DDBJ whole genome shotgun (WGS) entry which is preliminary data.</text>
</comment>
<dbReference type="EMBL" id="CM042019">
    <property type="protein sequence ID" value="KAI3824118.1"/>
    <property type="molecule type" value="Genomic_DNA"/>
</dbReference>
<protein>
    <submittedName>
        <fullName evidence="1">Uncharacterized protein</fullName>
    </submittedName>
</protein>
<reference evidence="1 2" key="2">
    <citation type="journal article" date="2022" name="Mol. Ecol. Resour.">
        <title>The genomes of chicory, endive, great burdock and yacon provide insights into Asteraceae paleo-polyploidization history and plant inulin production.</title>
        <authorList>
            <person name="Fan W."/>
            <person name="Wang S."/>
            <person name="Wang H."/>
            <person name="Wang A."/>
            <person name="Jiang F."/>
            <person name="Liu H."/>
            <person name="Zhao H."/>
            <person name="Xu D."/>
            <person name="Zhang Y."/>
        </authorList>
    </citation>
    <scope>NUCLEOTIDE SEQUENCE [LARGE SCALE GENOMIC DNA]</scope>
    <source>
        <strain evidence="2">cv. Yunnan</strain>
        <tissue evidence="1">Leaves</tissue>
    </source>
</reference>
<name>A0ACB9JW00_9ASTR</name>
<dbReference type="Proteomes" id="UP001056120">
    <property type="component" value="Linkage Group LG02"/>
</dbReference>
<sequence>MTSIPCFSPPTDPRTSVPEAKKEEQEQEVVLSRPSSSATTTVVVANRDPPFRKVASKNNDVQLADFVESEFLGEQNGEFPSDVGVIPRAVRQMQNLV</sequence>